<evidence type="ECO:0000256" key="6">
    <source>
        <dbReference type="RuleBase" id="RU003616"/>
    </source>
</evidence>
<keyword evidence="10" id="KW-1185">Reference proteome</keyword>
<keyword evidence="3" id="KW-0346">Stress response</keyword>
<evidence type="ECO:0000313" key="9">
    <source>
        <dbReference type="EMBL" id="KAA8540212.1"/>
    </source>
</evidence>
<dbReference type="SUPFAM" id="SSF49764">
    <property type="entry name" value="HSP20-like chaperones"/>
    <property type="match status" value="1"/>
</dbReference>
<comment type="similarity">
    <text evidence="5 6">Belongs to the small heat shock protein (HSP20) family.</text>
</comment>
<dbReference type="InterPro" id="IPR031107">
    <property type="entry name" value="Small_HSP"/>
</dbReference>
<feature type="domain" description="SHSP" evidence="8">
    <location>
        <begin position="142"/>
        <end position="260"/>
    </location>
</feature>
<dbReference type="PROSITE" id="PS01031">
    <property type="entry name" value="SHSP"/>
    <property type="match status" value="1"/>
</dbReference>
<evidence type="ECO:0000313" key="10">
    <source>
        <dbReference type="Proteomes" id="UP000325577"/>
    </source>
</evidence>
<evidence type="ECO:0000256" key="7">
    <source>
        <dbReference type="SAM" id="MobiDB-lite"/>
    </source>
</evidence>
<dbReference type="PANTHER" id="PTHR11527">
    <property type="entry name" value="HEAT-SHOCK PROTEIN 20 FAMILY MEMBER"/>
    <property type="match status" value="1"/>
</dbReference>
<evidence type="ECO:0000256" key="5">
    <source>
        <dbReference type="PROSITE-ProRule" id="PRU00285"/>
    </source>
</evidence>
<accession>A0A5J5BE99</accession>
<dbReference type="Pfam" id="PF00011">
    <property type="entry name" value="HSP20"/>
    <property type="match status" value="1"/>
</dbReference>
<proteinExistence type="inferred from homology"/>
<feature type="compositionally biased region" description="Basic and acidic residues" evidence="7">
    <location>
        <begin position="28"/>
        <end position="41"/>
    </location>
</feature>
<dbReference type="InterPro" id="IPR002068">
    <property type="entry name" value="A-crystallin/Hsp20_dom"/>
</dbReference>
<evidence type="ECO:0000256" key="2">
    <source>
        <dbReference type="ARBA" id="ARBA00022490"/>
    </source>
</evidence>
<evidence type="ECO:0000259" key="8">
    <source>
        <dbReference type="PROSITE" id="PS01031"/>
    </source>
</evidence>
<dbReference type="OrthoDB" id="1431247at2759"/>
<feature type="region of interest" description="Disordered" evidence="7">
    <location>
        <begin position="1"/>
        <end position="43"/>
    </location>
</feature>
<organism evidence="9 10">
    <name type="scientific">Nyssa sinensis</name>
    <dbReference type="NCBI Taxonomy" id="561372"/>
    <lineage>
        <taxon>Eukaryota</taxon>
        <taxon>Viridiplantae</taxon>
        <taxon>Streptophyta</taxon>
        <taxon>Embryophyta</taxon>
        <taxon>Tracheophyta</taxon>
        <taxon>Spermatophyta</taxon>
        <taxon>Magnoliopsida</taxon>
        <taxon>eudicotyledons</taxon>
        <taxon>Gunneridae</taxon>
        <taxon>Pentapetalae</taxon>
        <taxon>asterids</taxon>
        <taxon>Cornales</taxon>
        <taxon>Nyssaceae</taxon>
        <taxon>Nyssa</taxon>
    </lineage>
</organism>
<evidence type="ECO:0000256" key="1">
    <source>
        <dbReference type="ARBA" id="ARBA00004496"/>
    </source>
</evidence>
<protein>
    <recommendedName>
        <fullName evidence="8">SHSP domain-containing protein</fullName>
    </recommendedName>
</protein>
<comment type="subunit">
    <text evidence="4">May form oligomeric structures.</text>
</comment>
<evidence type="ECO:0000256" key="3">
    <source>
        <dbReference type="ARBA" id="ARBA00023016"/>
    </source>
</evidence>
<comment type="subcellular location">
    <subcellularLocation>
        <location evidence="1">Cytoplasm</location>
    </subcellularLocation>
</comment>
<dbReference type="AlphaFoldDB" id="A0A5J5BE99"/>
<dbReference type="InterPro" id="IPR008978">
    <property type="entry name" value="HSP20-like_chaperone"/>
</dbReference>
<gene>
    <name evidence="9" type="ORF">F0562_024225</name>
</gene>
<dbReference type="FunFam" id="2.60.40.790:FF:000054">
    <property type="entry name" value="17.4 kDa class III heat shock protein isoform A"/>
    <property type="match status" value="1"/>
</dbReference>
<dbReference type="GO" id="GO:0005737">
    <property type="term" value="C:cytoplasm"/>
    <property type="evidence" value="ECO:0007669"/>
    <property type="project" value="UniProtKB-SubCell"/>
</dbReference>
<keyword evidence="2" id="KW-0963">Cytoplasm</keyword>
<evidence type="ECO:0000256" key="4">
    <source>
        <dbReference type="ARBA" id="ARBA00062444"/>
    </source>
</evidence>
<dbReference type="EMBL" id="CM018036">
    <property type="protein sequence ID" value="KAA8540212.1"/>
    <property type="molecule type" value="Genomic_DNA"/>
</dbReference>
<reference evidence="9 10" key="1">
    <citation type="submission" date="2019-09" db="EMBL/GenBank/DDBJ databases">
        <title>A chromosome-level genome assembly of the Chinese tupelo Nyssa sinensis.</title>
        <authorList>
            <person name="Yang X."/>
            <person name="Kang M."/>
            <person name="Yang Y."/>
            <person name="Xiong H."/>
            <person name="Wang M."/>
            <person name="Zhang Z."/>
            <person name="Wang Z."/>
            <person name="Wu H."/>
            <person name="Ma T."/>
            <person name="Liu J."/>
            <person name="Xi Z."/>
        </authorList>
    </citation>
    <scope>NUCLEOTIDE SEQUENCE [LARGE SCALE GENOMIC DNA]</scope>
    <source>
        <strain evidence="9">J267</strain>
        <tissue evidence="9">Leaf</tissue>
    </source>
</reference>
<dbReference type="CDD" id="cd06464">
    <property type="entry name" value="ACD_sHsps-like"/>
    <property type="match status" value="1"/>
</dbReference>
<dbReference type="Gene3D" id="2.60.40.790">
    <property type="match status" value="1"/>
</dbReference>
<sequence length="260" mass="28509">MAGTRSREVPPNTGSLSSLGKKMAGDGPIKEKKSHSGKDQSMDISTIEFRRGFKGCCRGQKEVQNPAACGETRSSLCARSRWALNFSLSARIQSVCGSNKMSRAAGSNVFNGDLAAAVNHFLNFPENIGKFMVPSHSDETHETKGASSIPVDILDTPKEYIFYMDVPGLSKSDIQVTVEDEKTLVIRSNGKRKREDGEEEGCKYIRLERRAPQKLMRKFRLPENCNVSTITAKCENGVLTVVVEKLPPPPKSKSVKVSIA</sequence>
<dbReference type="Proteomes" id="UP000325577">
    <property type="component" value="Linkage Group LG13"/>
</dbReference>
<name>A0A5J5BE99_9ASTE</name>